<dbReference type="InterPro" id="IPR015813">
    <property type="entry name" value="Pyrv/PenolPyrv_kinase-like_dom"/>
</dbReference>
<keyword evidence="2" id="KW-0456">Lyase</keyword>
<keyword evidence="1" id="KW-0812">Transmembrane</keyword>
<gene>
    <name evidence="2" type="primary">prpB</name>
    <name evidence="2" type="ORF">GCM10010994_53460</name>
</gene>
<dbReference type="PANTHER" id="PTHR42905:SF16">
    <property type="entry name" value="CARBOXYPHOSPHONOENOLPYRUVATE PHOSPHONOMUTASE-LIKE PROTEIN (AFU_ORTHOLOGUE AFUA_5G07230)"/>
    <property type="match status" value="1"/>
</dbReference>
<dbReference type="Proteomes" id="UP000637002">
    <property type="component" value="Unassembled WGS sequence"/>
</dbReference>
<organism evidence="2 3">
    <name type="scientific">Chelatococcus reniformis</name>
    <dbReference type="NCBI Taxonomy" id="1494448"/>
    <lineage>
        <taxon>Bacteria</taxon>
        <taxon>Pseudomonadati</taxon>
        <taxon>Pseudomonadota</taxon>
        <taxon>Alphaproteobacteria</taxon>
        <taxon>Hyphomicrobiales</taxon>
        <taxon>Chelatococcaceae</taxon>
        <taxon>Chelatococcus</taxon>
    </lineage>
</organism>
<reference evidence="2" key="2">
    <citation type="submission" date="2020-09" db="EMBL/GenBank/DDBJ databases">
        <authorList>
            <person name="Sun Q."/>
            <person name="Zhou Y."/>
        </authorList>
    </citation>
    <scope>NUCLEOTIDE SEQUENCE</scope>
    <source>
        <strain evidence="2">CGMCC 1.12919</strain>
    </source>
</reference>
<accession>A0A916UUB6</accession>
<dbReference type="Pfam" id="PF13714">
    <property type="entry name" value="PEP_mutase"/>
    <property type="match status" value="1"/>
</dbReference>
<dbReference type="RefSeq" id="WP_188612238.1">
    <property type="nucleotide sequence ID" value="NZ_BMGG01000011.1"/>
</dbReference>
<evidence type="ECO:0000256" key="1">
    <source>
        <dbReference type="SAM" id="Phobius"/>
    </source>
</evidence>
<comment type="caution">
    <text evidence="2">The sequence shown here is derived from an EMBL/GenBank/DDBJ whole genome shotgun (WGS) entry which is preliminary data.</text>
</comment>
<dbReference type="PANTHER" id="PTHR42905">
    <property type="entry name" value="PHOSPHOENOLPYRUVATE CARBOXYLASE"/>
    <property type="match status" value="1"/>
</dbReference>
<dbReference type="InterPro" id="IPR039556">
    <property type="entry name" value="ICL/PEPM"/>
</dbReference>
<dbReference type="CDD" id="cd00377">
    <property type="entry name" value="ICL_PEPM"/>
    <property type="match status" value="1"/>
</dbReference>
<keyword evidence="1" id="KW-1133">Transmembrane helix</keyword>
<evidence type="ECO:0000313" key="3">
    <source>
        <dbReference type="Proteomes" id="UP000637002"/>
    </source>
</evidence>
<proteinExistence type="predicted"/>
<evidence type="ECO:0000313" key="2">
    <source>
        <dbReference type="EMBL" id="GGC88868.1"/>
    </source>
</evidence>
<dbReference type="Gene3D" id="3.20.20.60">
    <property type="entry name" value="Phosphoenolpyruvate-binding domains"/>
    <property type="match status" value="1"/>
</dbReference>
<dbReference type="Gene3D" id="6.10.250.2750">
    <property type="match status" value="1"/>
</dbReference>
<name>A0A916UUB6_9HYPH</name>
<dbReference type="SUPFAM" id="SSF51621">
    <property type="entry name" value="Phosphoenolpyruvate/pyruvate domain"/>
    <property type="match status" value="1"/>
</dbReference>
<feature type="transmembrane region" description="Helical" evidence="1">
    <location>
        <begin position="31"/>
        <end position="53"/>
    </location>
</feature>
<dbReference type="EMBL" id="BMGG01000011">
    <property type="protein sequence ID" value="GGC88868.1"/>
    <property type="molecule type" value="Genomic_DNA"/>
</dbReference>
<dbReference type="InterPro" id="IPR040442">
    <property type="entry name" value="Pyrv_kinase-like_dom_sf"/>
</dbReference>
<dbReference type="GO" id="GO:0016829">
    <property type="term" value="F:lyase activity"/>
    <property type="evidence" value="ECO:0007669"/>
    <property type="project" value="UniProtKB-KW"/>
</dbReference>
<keyword evidence="1" id="KW-0472">Membrane</keyword>
<protein>
    <submittedName>
        <fullName evidence="2">2-methylisocitrate lyase</fullName>
    </submittedName>
</protein>
<reference evidence="2" key="1">
    <citation type="journal article" date="2014" name="Int. J. Syst. Evol. Microbiol.">
        <title>Complete genome sequence of Corynebacterium casei LMG S-19264T (=DSM 44701T), isolated from a smear-ripened cheese.</title>
        <authorList>
            <consortium name="US DOE Joint Genome Institute (JGI-PGF)"/>
            <person name="Walter F."/>
            <person name="Albersmeier A."/>
            <person name="Kalinowski J."/>
            <person name="Ruckert C."/>
        </authorList>
    </citation>
    <scope>NUCLEOTIDE SEQUENCE</scope>
    <source>
        <strain evidence="2">CGMCC 1.12919</strain>
    </source>
</reference>
<keyword evidence="3" id="KW-1185">Reference proteome</keyword>
<dbReference type="AlphaFoldDB" id="A0A916UUB6"/>
<sequence length="282" mass="29157">MPATSRPAAFAALHAANPGFVMPNAWDAGSALILAAAGFAAIGTTSAGIAFSLGRQDYAVDNASLAVSREAMLVRMRDIAAAVPLPVNGDLEAGFGDRPEDVAATVRMAIEAGLAGGNIEDKKPLAPVLYDEALAVERIVAARESIDAMGSAFVLTARTDAIQWSKGGVAEAIDRANRLREAGADCLFAPGVSDLPTIDLLAREIDGPLNMVMGLGNAAGNARDWIMAGAQRISLGGSIARAALGFVRRAADELRDEGTISFAEGQLPHAELNALFARHRAA</sequence>